<sequence>MSVLVVTPLCPAGHLPHEGGDRLGATSHPRQVPEISEVACGAIDISARARVLPISPLVGEMPGRAEGGTSRPAPCVPRGHA</sequence>
<name>A0AAE5TUQ7_9HYPH</name>
<proteinExistence type="predicted"/>
<dbReference type="EMBL" id="CP034998">
    <property type="protein sequence ID" value="QAS77416.1"/>
    <property type="molecule type" value="Genomic_DNA"/>
</dbReference>
<dbReference type="Proteomes" id="UP000220927">
    <property type="component" value="Chromosome"/>
</dbReference>
<feature type="region of interest" description="Disordered" evidence="1">
    <location>
        <begin position="11"/>
        <end position="30"/>
    </location>
</feature>
<evidence type="ECO:0000313" key="2">
    <source>
        <dbReference type="EMBL" id="QAS77416.1"/>
    </source>
</evidence>
<feature type="region of interest" description="Disordered" evidence="1">
    <location>
        <begin position="58"/>
        <end position="81"/>
    </location>
</feature>
<protein>
    <submittedName>
        <fullName evidence="2">Lytic murein transglycosylase</fullName>
    </submittedName>
</protein>
<evidence type="ECO:0000256" key="1">
    <source>
        <dbReference type="SAM" id="MobiDB-lite"/>
    </source>
</evidence>
<dbReference type="AlphaFoldDB" id="A0AAE5TUQ7"/>
<keyword evidence="3" id="KW-1185">Reference proteome</keyword>
<organism evidence="2 3">
    <name type="scientific">Rhizobium acidisoli</name>
    <dbReference type="NCBI Taxonomy" id="1538158"/>
    <lineage>
        <taxon>Bacteria</taxon>
        <taxon>Pseudomonadati</taxon>
        <taxon>Pseudomonadota</taxon>
        <taxon>Alphaproteobacteria</taxon>
        <taxon>Hyphomicrobiales</taxon>
        <taxon>Rhizobiaceae</taxon>
        <taxon>Rhizobium/Agrobacterium group</taxon>
        <taxon>Rhizobium</taxon>
    </lineage>
</organism>
<evidence type="ECO:0000313" key="3">
    <source>
        <dbReference type="Proteomes" id="UP000220927"/>
    </source>
</evidence>
<gene>
    <name evidence="2" type="ORF">CO657_04710</name>
</gene>
<reference evidence="2 3" key="1">
    <citation type="submission" date="2019-01" db="EMBL/GenBank/DDBJ databases">
        <title>Genomic insights into the origins and evolution of symbiotic genes in the Phaseolus vulgaris microsymbionts.</title>
        <authorList>
            <person name="Tong W."/>
        </authorList>
    </citation>
    <scope>NUCLEOTIDE SEQUENCE [LARGE SCALE GENOMIC DNA]</scope>
    <source>
        <strain evidence="2 3">FH23</strain>
    </source>
</reference>
<accession>A0AAE5TUQ7</accession>
<dbReference type="KEGG" id="rad:CO657_04710"/>